<dbReference type="Proteomes" id="UP000033961">
    <property type="component" value="Chromosome I"/>
</dbReference>
<reference evidence="1 2" key="1">
    <citation type="journal article" date="2015" name="Genome Announc.">
        <title>Draft Genome Sequences of Leptospira santarosai Strains U160, U164, and U233, Isolated from Asymptomatic Cattle.</title>
        <authorList>
            <person name="Kremer F.S."/>
            <person name="Eslabao M.R."/>
            <person name="Provisor M."/>
            <person name="Woloski R.D."/>
            <person name="Ramires O.V."/>
            <person name="Moreno L.Z."/>
            <person name="Moreno A.M."/>
            <person name="Hamond C."/>
            <person name="Lilenbaum W."/>
            <person name="Dellagostin O.A."/>
        </authorList>
    </citation>
    <scope>NUCLEOTIDE SEQUENCE [LARGE SCALE GENOMIC DNA]</scope>
    <source>
        <strain evidence="1 2">U160</strain>
    </source>
</reference>
<proteinExistence type="predicted"/>
<organism evidence="1 2">
    <name type="scientific">Leptospira santarosai</name>
    <dbReference type="NCBI Taxonomy" id="28183"/>
    <lineage>
        <taxon>Bacteria</taxon>
        <taxon>Pseudomonadati</taxon>
        <taxon>Spirochaetota</taxon>
        <taxon>Spirochaetia</taxon>
        <taxon>Leptospirales</taxon>
        <taxon>Leptospiraceae</taxon>
        <taxon>Leptospira</taxon>
    </lineage>
</organism>
<dbReference type="AlphaFoldDB" id="A0A2P1QVL2"/>
<name>A0A2P1QVL2_9LEPT</name>
<protein>
    <submittedName>
        <fullName evidence="1">Uncharacterized protein</fullName>
    </submittedName>
</protein>
<sequence length="124" mass="14400">MLKTQSFLRNRGLGDSSALNSEFSKHGDKELYRLKRPVLGLFTYRLIQNFSSNLERSVPNLDLGFDVRIESLLGDRLEFPIGSIVAVGKNRKNYSFQKVSGNKLLYTYKTFLEGDRRRYFTCYD</sequence>
<evidence type="ECO:0000313" key="1">
    <source>
        <dbReference type="EMBL" id="AVQ12948.1"/>
    </source>
</evidence>
<gene>
    <name evidence="1" type="ORF">XB16_2641</name>
</gene>
<dbReference type="EMBL" id="CP027843">
    <property type="protein sequence ID" value="AVQ12948.1"/>
    <property type="molecule type" value="Genomic_DNA"/>
</dbReference>
<evidence type="ECO:0000313" key="2">
    <source>
        <dbReference type="Proteomes" id="UP000033961"/>
    </source>
</evidence>
<accession>A0A2P1QVL2</accession>